<feature type="transmembrane region" description="Helical" evidence="1">
    <location>
        <begin position="7"/>
        <end position="33"/>
    </location>
</feature>
<evidence type="ECO:0000313" key="2">
    <source>
        <dbReference type="EMBL" id="TKR66754.1"/>
    </source>
</evidence>
<reference evidence="2 3" key="1">
    <citation type="journal article" date="2015" name="Genome Biol.">
        <title>Comparative genomics of Steinernema reveals deeply conserved gene regulatory networks.</title>
        <authorList>
            <person name="Dillman A.R."/>
            <person name="Macchietto M."/>
            <person name="Porter C.F."/>
            <person name="Rogers A."/>
            <person name="Williams B."/>
            <person name="Antoshechkin I."/>
            <person name="Lee M.M."/>
            <person name="Goodwin Z."/>
            <person name="Lu X."/>
            <person name="Lewis E.E."/>
            <person name="Goodrich-Blair H."/>
            <person name="Stock S.P."/>
            <person name="Adams B.J."/>
            <person name="Sternberg P.W."/>
            <person name="Mortazavi A."/>
        </authorList>
    </citation>
    <scope>NUCLEOTIDE SEQUENCE [LARGE SCALE GENOMIC DNA]</scope>
    <source>
        <strain evidence="2 3">ALL</strain>
    </source>
</reference>
<protein>
    <recommendedName>
        <fullName evidence="4">G-protein coupled receptors family 1 profile domain-containing protein</fullName>
    </recommendedName>
</protein>
<evidence type="ECO:0000313" key="3">
    <source>
        <dbReference type="Proteomes" id="UP000298663"/>
    </source>
</evidence>
<dbReference type="Gene3D" id="1.20.1070.10">
    <property type="entry name" value="Rhodopsin 7-helix transmembrane proteins"/>
    <property type="match status" value="1"/>
</dbReference>
<feature type="transmembrane region" description="Helical" evidence="1">
    <location>
        <begin position="123"/>
        <end position="147"/>
    </location>
</feature>
<dbReference type="EMBL" id="AZBU02000008">
    <property type="protein sequence ID" value="TKR66754.1"/>
    <property type="molecule type" value="Genomic_DNA"/>
</dbReference>
<accession>A0A4U5MCD2</accession>
<keyword evidence="1" id="KW-0472">Membrane</keyword>
<evidence type="ECO:0000256" key="1">
    <source>
        <dbReference type="SAM" id="Phobius"/>
    </source>
</evidence>
<organism evidence="2 3">
    <name type="scientific">Steinernema carpocapsae</name>
    <name type="common">Entomopathogenic nematode</name>
    <dbReference type="NCBI Taxonomy" id="34508"/>
    <lineage>
        <taxon>Eukaryota</taxon>
        <taxon>Metazoa</taxon>
        <taxon>Ecdysozoa</taxon>
        <taxon>Nematoda</taxon>
        <taxon>Chromadorea</taxon>
        <taxon>Rhabditida</taxon>
        <taxon>Tylenchina</taxon>
        <taxon>Panagrolaimomorpha</taxon>
        <taxon>Strongyloidoidea</taxon>
        <taxon>Steinernematidae</taxon>
        <taxon>Steinernema</taxon>
    </lineage>
</organism>
<dbReference type="Proteomes" id="UP000298663">
    <property type="component" value="Unassembled WGS sequence"/>
</dbReference>
<proteinExistence type="predicted"/>
<reference evidence="2 3" key="2">
    <citation type="journal article" date="2019" name="G3 (Bethesda)">
        <title>Hybrid Assembly of the Genome of the Entomopathogenic Nematode Steinernema carpocapsae Identifies the X-Chromosome.</title>
        <authorList>
            <person name="Serra L."/>
            <person name="Macchietto M."/>
            <person name="Macias-Munoz A."/>
            <person name="McGill C.J."/>
            <person name="Rodriguez I.M."/>
            <person name="Rodriguez B."/>
            <person name="Murad R."/>
            <person name="Mortazavi A."/>
        </authorList>
    </citation>
    <scope>NUCLEOTIDE SEQUENCE [LARGE SCALE GENOMIC DNA]</scope>
    <source>
        <strain evidence="2 3">ALL</strain>
    </source>
</reference>
<keyword evidence="1" id="KW-1133">Transmembrane helix</keyword>
<comment type="caution">
    <text evidence="2">The sequence shown here is derived from an EMBL/GenBank/DDBJ whole genome shotgun (WGS) entry which is preliminary data.</text>
</comment>
<keyword evidence="3" id="KW-1185">Reference proteome</keyword>
<feature type="transmembrane region" description="Helical" evidence="1">
    <location>
        <begin position="39"/>
        <end position="61"/>
    </location>
</feature>
<name>A0A4U5MCD2_STECR</name>
<keyword evidence="1" id="KW-0812">Transmembrane</keyword>
<sequence>MGQLTMIIINIFIQLICAVCMAIYSTHILYAFGSPNQELMFWSGTSAFSMLAATVVAELFLSADRFLAISSPLAYARRIKGIVLGCILSCLVTFISAVGFAITQRLPEVSHATTFYQLVEARWMVTSTSSALTLCFCTVLATVVVVVKIRSYNKQLRARNVVVSGTRSDTVKVNPAD</sequence>
<dbReference type="AlphaFoldDB" id="A0A4U5MCD2"/>
<gene>
    <name evidence="2" type="ORF">L596_023000</name>
</gene>
<feature type="transmembrane region" description="Helical" evidence="1">
    <location>
        <begin position="82"/>
        <end position="103"/>
    </location>
</feature>
<evidence type="ECO:0008006" key="4">
    <source>
        <dbReference type="Google" id="ProtNLM"/>
    </source>
</evidence>